<name>A0A542Z7S8_9MICO</name>
<reference evidence="1 2" key="1">
    <citation type="submission" date="2019-06" db="EMBL/GenBank/DDBJ databases">
        <title>Sequencing the genomes of 1000 actinobacteria strains.</title>
        <authorList>
            <person name="Klenk H.-P."/>
        </authorList>
    </citation>
    <scope>NUCLEOTIDE SEQUENCE [LARGE SCALE GENOMIC DNA]</scope>
    <source>
        <strain evidence="1 2">DSM 18082</strain>
    </source>
</reference>
<dbReference type="InterPro" id="IPR011051">
    <property type="entry name" value="RmlC_Cupin_sf"/>
</dbReference>
<dbReference type="AlphaFoldDB" id="A0A542Z7S8"/>
<dbReference type="Proteomes" id="UP000319514">
    <property type="component" value="Unassembled WGS sequence"/>
</dbReference>
<dbReference type="OrthoDB" id="5190473at2"/>
<keyword evidence="2" id="KW-1185">Reference proteome</keyword>
<dbReference type="PANTHER" id="PTHR37694">
    <property type="entry name" value="SLR8022 PROTEIN"/>
    <property type="match status" value="1"/>
</dbReference>
<proteinExistence type="predicted"/>
<dbReference type="EMBL" id="VFOQ01000003">
    <property type="protein sequence ID" value="TQL56392.1"/>
    <property type="molecule type" value="Genomic_DNA"/>
</dbReference>
<dbReference type="RefSeq" id="WP_141790597.1">
    <property type="nucleotide sequence ID" value="NZ_BAAAKX010000008.1"/>
</dbReference>
<accession>A0A542Z7S8</accession>
<evidence type="ECO:0008006" key="3">
    <source>
        <dbReference type="Google" id="ProtNLM"/>
    </source>
</evidence>
<gene>
    <name evidence="1" type="ORF">FB474_4008</name>
</gene>
<evidence type="ECO:0000313" key="2">
    <source>
        <dbReference type="Proteomes" id="UP000319514"/>
    </source>
</evidence>
<organism evidence="1 2">
    <name type="scientific">Oryzihumus leptocrescens</name>
    <dbReference type="NCBI Taxonomy" id="297536"/>
    <lineage>
        <taxon>Bacteria</taxon>
        <taxon>Bacillati</taxon>
        <taxon>Actinomycetota</taxon>
        <taxon>Actinomycetes</taxon>
        <taxon>Micrococcales</taxon>
        <taxon>Intrasporangiaceae</taxon>
        <taxon>Oryzihumus</taxon>
    </lineage>
</organism>
<dbReference type="Gene3D" id="2.60.120.10">
    <property type="entry name" value="Jelly Rolls"/>
    <property type="match status" value="1"/>
</dbReference>
<evidence type="ECO:0000313" key="1">
    <source>
        <dbReference type="EMBL" id="TQL56392.1"/>
    </source>
</evidence>
<protein>
    <recommendedName>
        <fullName evidence="3">Quercetin dioxygenase-like cupin family protein</fullName>
    </recommendedName>
</protein>
<dbReference type="SUPFAM" id="SSF51182">
    <property type="entry name" value="RmlC-like cupins"/>
    <property type="match status" value="1"/>
</dbReference>
<comment type="caution">
    <text evidence="1">The sequence shown here is derived from an EMBL/GenBank/DDBJ whole genome shotgun (WGS) entry which is preliminary data.</text>
</comment>
<sequence>MQPDNLDQQVRTLGDAAAAASNGRSARMLYGGPTATLTQTVIAMREGARLGDHESPGEATMLVLRGRLRVATQGQAWEATQGDLLELPLETHAVEALTDAAFLLTAAKVRQRAEE</sequence>
<dbReference type="PANTHER" id="PTHR37694:SF1">
    <property type="entry name" value="SLR8022 PROTEIN"/>
    <property type="match status" value="1"/>
</dbReference>
<dbReference type="InterPro" id="IPR014710">
    <property type="entry name" value="RmlC-like_jellyroll"/>
</dbReference>